<gene>
    <name evidence="15" type="ORF">D0Y65_005501</name>
</gene>
<dbReference type="Proteomes" id="UP000289340">
    <property type="component" value="Chromosome 2"/>
</dbReference>
<protein>
    <recommendedName>
        <fullName evidence="5">DNA topoisomerase (ATP-hydrolyzing)</fullName>
        <ecNumber evidence="5">5.6.2.2</ecNumber>
    </recommendedName>
</protein>
<dbReference type="PRINTS" id="PR01551">
    <property type="entry name" value="SPO11HOMOLOG"/>
</dbReference>
<evidence type="ECO:0000256" key="2">
    <source>
        <dbReference type="ARBA" id="ARBA00001946"/>
    </source>
</evidence>
<feature type="domain" description="Topoisomerase 6 subunit A/Spo11 TOPRIM" evidence="14">
    <location>
        <begin position="257"/>
        <end position="406"/>
    </location>
</feature>
<keyword evidence="8 12" id="KW-0799">Topoisomerase</keyword>
<organism evidence="15 16">
    <name type="scientific">Glycine soja</name>
    <name type="common">Wild soybean</name>
    <dbReference type="NCBI Taxonomy" id="3848"/>
    <lineage>
        <taxon>Eukaryota</taxon>
        <taxon>Viridiplantae</taxon>
        <taxon>Streptophyta</taxon>
        <taxon>Embryophyta</taxon>
        <taxon>Tracheophyta</taxon>
        <taxon>Spermatophyta</taxon>
        <taxon>Magnoliopsida</taxon>
        <taxon>eudicotyledons</taxon>
        <taxon>Gunneridae</taxon>
        <taxon>Pentapetalae</taxon>
        <taxon>rosids</taxon>
        <taxon>fabids</taxon>
        <taxon>Fabales</taxon>
        <taxon>Fabaceae</taxon>
        <taxon>Papilionoideae</taxon>
        <taxon>50 kb inversion clade</taxon>
        <taxon>NPAAA clade</taxon>
        <taxon>indigoferoid/millettioid clade</taxon>
        <taxon>Phaseoleae</taxon>
        <taxon>Glycine</taxon>
        <taxon>Glycine subgen. Soja</taxon>
    </lineage>
</organism>
<dbReference type="SUPFAM" id="SSF56726">
    <property type="entry name" value="DNA topoisomerase IV, alpha subunit"/>
    <property type="match status" value="2"/>
</dbReference>
<dbReference type="InterPro" id="IPR013049">
    <property type="entry name" value="Spo11/TopoVI_A_N"/>
</dbReference>
<reference evidence="15 16" key="1">
    <citation type="submission" date="2018-09" db="EMBL/GenBank/DDBJ databases">
        <title>A high-quality reference genome of wild soybean provides a powerful tool to mine soybean genomes.</title>
        <authorList>
            <person name="Xie M."/>
            <person name="Chung C.Y.L."/>
            <person name="Li M.-W."/>
            <person name="Wong F.-L."/>
            <person name="Chan T.-F."/>
            <person name="Lam H.-M."/>
        </authorList>
    </citation>
    <scope>NUCLEOTIDE SEQUENCE [LARGE SCALE GENOMIC DNA]</scope>
    <source>
        <strain evidence="16">cv. W05</strain>
        <tissue evidence="15">Hypocotyl of etiolated seedlings</tissue>
    </source>
</reference>
<dbReference type="Gene3D" id="3.40.1360.10">
    <property type="match status" value="1"/>
</dbReference>
<keyword evidence="10 12" id="KW-0413">Isomerase</keyword>
<keyword evidence="9 12" id="KW-0238">DNA-binding</keyword>
<evidence type="ECO:0000256" key="1">
    <source>
        <dbReference type="ARBA" id="ARBA00000185"/>
    </source>
</evidence>
<evidence type="ECO:0000259" key="13">
    <source>
        <dbReference type="Pfam" id="PF04406"/>
    </source>
</evidence>
<dbReference type="InterPro" id="IPR036078">
    <property type="entry name" value="Spo11/TopoVI_A_sf"/>
</dbReference>
<dbReference type="EC" id="5.6.2.2" evidence="5"/>
<evidence type="ECO:0000256" key="11">
    <source>
        <dbReference type="ARBA" id="ARBA00023242"/>
    </source>
</evidence>
<dbReference type="GO" id="GO:0005524">
    <property type="term" value="F:ATP binding"/>
    <property type="evidence" value="ECO:0007669"/>
    <property type="project" value="InterPro"/>
</dbReference>
<name>A0A445LW26_GLYSO</name>
<dbReference type="Pfam" id="PF04406">
    <property type="entry name" value="TP6A_N"/>
    <property type="match status" value="1"/>
</dbReference>
<dbReference type="GO" id="GO:0003677">
    <property type="term" value="F:DNA binding"/>
    <property type="evidence" value="ECO:0007669"/>
    <property type="project" value="UniProtKB-UniRule"/>
</dbReference>
<dbReference type="GO" id="GO:0042138">
    <property type="term" value="P:meiotic DNA double-strand break formation"/>
    <property type="evidence" value="ECO:0007669"/>
    <property type="project" value="InterPro"/>
</dbReference>
<dbReference type="InterPro" id="IPR013048">
    <property type="entry name" value="Meiotic_Spo11"/>
</dbReference>
<keyword evidence="11" id="KW-0539">Nucleus</keyword>
<dbReference type="GO" id="GO:0046872">
    <property type="term" value="F:metal ion binding"/>
    <property type="evidence" value="ECO:0007669"/>
    <property type="project" value="UniProtKB-KW"/>
</dbReference>
<evidence type="ECO:0000313" key="16">
    <source>
        <dbReference type="Proteomes" id="UP000289340"/>
    </source>
</evidence>
<dbReference type="Gene3D" id="1.10.10.10">
    <property type="entry name" value="Winged helix-like DNA-binding domain superfamily/Winged helix DNA-binding domain"/>
    <property type="match status" value="1"/>
</dbReference>
<dbReference type="InterPro" id="IPR002815">
    <property type="entry name" value="Spo11/TopoVI_A"/>
</dbReference>
<feature type="domain" description="Spo11/DNA topoisomerase VI subunit A N-terminal" evidence="13">
    <location>
        <begin position="121"/>
        <end position="179"/>
    </location>
</feature>
<comment type="cofactor">
    <cofactor evidence="2">
        <name>Mg(2+)</name>
        <dbReference type="ChEBI" id="CHEBI:18420"/>
    </cofactor>
</comment>
<keyword evidence="16" id="KW-1185">Reference proteome</keyword>
<comment type="similarity">
    <text evidence="4 12">Belongs to the TOP6A family.</text>
</comment>
<dbReference type="PANTHER" id="PTHR10848">
    <property type="entry name" value="MEIOTIC RECOMBINATION PROTEIN SPO11"/>
    <property type="match status" value="1"/>
</dbReference>
<dbReference type="GO" id="GO:0000228">
    <property type="term" value="C:nuclear chromosome"/>
    <property type="evidence" value="ECO:0007669"/>
    <property type="project" value="TreeGrafter"/>
</dbReference>
<evidence type="ECO:0000256" key="5">
    <source>
        <dbReference type="ARBA" id="ARBA00012895"/>
    </source>
</evidence>
<dbReference type="InterPro" id="IPR036388">
    <property type="entry name" value="WH-like_DNA-bd_sf"/>
</dbReference>
<dbReference type="PANTHER" id="PTHR10848:SF3">
    <property type="entry name" value="MEIOTIC RECOMBINATION PROTEIN SPO11-1"/>
    <property type="match status" value="1"/>
</dbReference>
<dbReference type="AlphaFoldDB" id="A0A445LW26"/>
<evidence type="ECO:0000256" key="10">
    <source>
        <dbReference type="ARBA" id="ARBA00023235"/>
    </source>
</evidence>
<evidence type="ECO:0000259" key="14">
    <source>
        <dbReference type="Pfam" id="PF21180"/>
    </source>
</evidence>
<evidence type="ECO:0000256" key="3">
    <source>
        <dbReference type="ARBA" id="ARBA00004123"/>
    </source>
</evidence>
<evidence type="ECO:0000256" key="4">
    <source>
        <dbReference type="ARBA" id="ARBA00006559"/>
    </source>
</evidence>
<comment type="catalytic activity">
    <reaction evidence="1 12">
        <text>ATP-dependent breakage, passage and rejoining of double-stranded DNA.</text>
        <dbReference type="EC" id="5.6.2.2"/>
    </reaction>
</comment>
<dbReference type="CDD" id="cd00223">
    <property type="entry name" value="TOPRIM_TopoIIB_SPO"/>
    <property type="match status" value="1"/>
</dbReference>
<dbReference type="GO" id="GO:0007131">
    <property type="term" value="P:reciprocal meiotic recombination"/>
    <property type="evidence" value="ECO:0007669"/>
    <property type="project" value="TreeGrafter"/>
</dbReference>
<feature type="domain" description="Topoisomerase 6 subunit A/Spo11 TOPRIM" evidence="14">
    <location>
        <begin position="211"/>
        <end position="240"/>
    </location>
</feature>
<evidence type="ECO:0000256" key="6">
    <source>
        <dbReference type="ARBA" id="ARBA00022723"/>
    </source>
</evidence>
<sequence length="412" mass="47669">MEGKRTRFQSESQPQSVILLTKIKGYEIIQIKQIILRVPLQSRSKNRFLCIFRIHSSFARSPHQRTFTAHSHRSLQKLLHPSQLQLLLCLRFAVRKGTSHASQEIPRPQTRYDYDTLMLSAVMLRVMLIVQKLLQENKHSSKRDIYYTYPSVFLDQSVVDQAINDICILMQCSRHNLNVVSAGNGHLPFLQAHPVPVHVEEVQDIISLAQYILVVEKESVFQRLANDQFCNANHCIVITVSNLLKTLVSFATIFLCLNSIFIQGRGYPDIPTRRFLRLLVENLCLPAYCLVDCDPYGFDILTTYRFGSMQMAYDTKHLRVPEIQWLGAFPSDSERYFVPNQCLLPLTAEDKRKVEAMLLRCYLEREVPQWRLELQLILQRGVKFEIEALSVHALSFLSESYIPSKIEGKLIM</sequence>
<dbReference type="PROSITE" id="PS52041">
    <property type="entry name" value="TOPO_IIB"/>
    <property type="match status" value="1"/>
</dbReference>
<dbReference type="EMBL" id="QZWG01000002">
    <property type="protein sequence ID" value="RZC27425.1"/>
    <property type="molecule type" value="Genomic_DNA"/>
</dbReference>
<accession>A0A445LW26</accession>
<evidence type="ECO:0000313" key="15">
    <source>
        <dbReference type="EMBL" id="RZC27425.1"/>
    </source>
</evidence>
<evidence type="ECO:0000256" key="9">
    <source>
        <dbReference type="ARBA" id="ARBA00023125"/>
    </source>
</evidence>
<dbReference type="InterPro" id="IPR034136">
    <property type="entry name" value="TOPRIM_Topo6A/Spo11"/>
</dbReference>
<keyword evidence="6" id="KW-0479">Metal-binding</keyword>
<evidence type="ECO:0000256" key="8">
    <source>
        <dbReference type="ARBA" id="ARBA00023029"/>
    </source>
</evidence>
<dbReference type="PRINTS" id="PR01550">
    <property type="entry name" value="TOP6AFAMILY"/>
</dbReference>
<comment type="subcellular location">
    <subcellularLocation>
        <location evidence="3">Nucleus</location>
    </subcellularLocation>
</comment>
<dbReference type="GO" id="GO:0000706">
    <property type="term" value="P:meiotic DNA double-strand break processing"/>
    <property type="evidence" value="ECO:0007669"/>
    <property type="project" value="TreeGrafter"/>
</dbReference>
<keyword evidence="7" id="KW-0460">Magnesium</keyword>
<evidence type="ECO:0000256" key="12">
    <source>
        <dbReference type="PROSITE-ProRule" id="PRU01385"/>
    </source>
</evidence>
<evidence type="ECO:0000256" key="7">
    <source>
        <dbReference type="ARBA" id="ARBA00022842"/>
    </source>
</evidence>
<comment type="caution">
    <text evidence="15">The sequence shown here is derived from an EMBL/GenBank/DDBJ whole genome shotgun (WGS) entry which is preliminary data.</text>
</comment>
<dbReference type="GO" id="GO:0003918">
    <property type="term" value="F:DNA topoisomerase type II (double strand cut, ATP-hydrolyzing) activity"/>
    <property type="evidence" value="ECO:0007669"/>
    <property type="project" value="UniProtKB-UniRule"/>
</dbReference>
<feature type="active site" description="O-(5'-phospho-DNA)-tyrosine intermediate" evidence="12">
    <location>
        <position position="147"/>
    </location>
</feature>
<proteinExistence type="inferred from homology"/>
<dbReference type="Pfam" id="PF21180">
    <property type="entry name" value="TOP6A-Spo11_Toprim"/>
    <property type="match status" value="2"/>
</dbReference>